<protein>
    <submittedName>
        <fullName evidence="5">Uncharacterized protein</fullName>
    </submittedName>
</protein>
<evidence type="ECO:0000313" key="5">
    <source>
        <dbReference type="EMBL" id="KAL3367916.1"/>
    </source>
</evidence>
<name>A0ABD2UK13_9SOLN</name>
<comment type="subcellular location">
    <subcellularLocation>
        <location evidence="1">Nucleus</location>
    </subcellularLocation>
</comment>
<dbReference type="InterPro" id="IPR034577">
    <property type="entry name" value="NIMIN-2"/>
</dbReference>
<dbReference type="GO" id="GO:0005634">
    <property type="term" value="C:nucleus"/>
    <property type="evidence" value="ECO:0007669"/>
    <property type="project" value="UniProtKB-SubCell"/>
</dbReference>
<evidence type="ECO:0000256" key="3">
    <source>
        <dbReference type="ARBA" id="ARBA00023242"/>
    </source>
</evidence>
<accession>A0ABD2UK13</accession>
<evidence type="ECO:0000256" key="1">
    <source>
        <dbReference type="ARBA" id="ARBA00004123"/>
    </source>
</evidence>
<comment type="caution">
    <text evidence="5">The sequence shown here is derived from an EMBL/GenBank/DDBJ whole genome shotgun (WGS) entry which is preliminary data.</text>
</comment>
<comment type="similarity">
    <text evidence="2">Belongs to the NPR1-interactor family.</text>
</comment>
<keyword evidence="6" id="KW-1185">Reference proteome</keyword>
<proteinExistence type="inferred from homology"/>
<sequence>MTFHEIHYKITHITTRQKSILPNPYSQITNIINSIFLPFAGKFKIQLKIMEVHKRKYIHDGEIEAKKQIKTEKNDGTAASVTAAVEDEEVEEFYAILRRIRVAVKYFEKGNAESGGAGRNLTAAKPWSPNFRQEDFKRAVDGVKERESVEDNAGLDLNADPVTDPNSEAN</sequence>
<gene>
    <name evidence="5" type="ORF">AABB24_009001</name>
</gene>
<dbReference type="InterPro" id="IPR031425">
    <property type="entry name" value="NPR1/NH1-interacting"/>
</dbReference>
<evidence type="ECO:0000256" key="2">
    <source>
        <dbReference type="ARBA" id="ARBA00009937"/>
    </source>
</evidence>
<dbReference type="PANTHER" id="PTHR35735">
    <property type="entry name" value="PROTEIN NIM1-INTERACTING 2"/>
    <property type="match status" value="1"/>
</dbReference>
<keyword evidence="3" id="KW-0539">Nucleus</keyword>
<dbReference type="Proteomes" id="UP001627284">
    <property type="component" value="Unassembled WGS sequence"/>
</dbReference>
<dbReference type="EMBL" id="JBJKTR010000005">
    <property type="protein sequence ID" value="KAL3367916.1"/>
    <property type="molecule type" value="Genomic_DNA"/>
</dbReference>
<evidence type="ECO:0000313" key="6">
    <source>
        <dbReference type="Proteomes" id="UP001627284"/>
    </source>
</evidence>
<dbReference type="Pfam" id="PF15699">
    <property type="entry name" value="NPR1_interact"/>
    <property type="match status" value="1"/>
</dbReference>
<dbReference type="PANTHER" id="PTHR35735:SF8">
    <property type="entry name" value="PROTEIN NIM1-INTERACTING 2"/>
    <property type="match status" value="1"/>
</dbReference>
<evidence type="ECO:0000256" key="4">
    <source>
        <dbReference type="SAM" id="MobiDB-lite"/>
    </source>
</evidence>
<organism evidence="5 6">
    <name type="scientific">Solanum stoloniferum</name>
    <dbReference type="NCBI Taxonomy" id="62892"/>
    <lineage>
        <taxon>Eukaryota</taxon>
        <taxon>Viridiplantae</taxon>
        <taxon>Streptophyta</taxon>
        <taxon>Embryophyta</taxon>
        <taxon>Tracheophyta</taxon>
        <taxon>Spermatophyta</taxon>
        <taxon>Magnoliopsida</taxon>
        <taxon>eudicotyledons</taxon>
        <taxon>Gunneridae</taxon>
        <taxon>Pentapetalae</taxon>
        <taxon>asterids</taxon>
        <taxon>lamiids</taxon>
        <taxon>Solanales</taxon>
        <taxon>Solanaceae</taxon>
        <taxon>Solanoideae</taxon>
        <taxon>Solaneae</taxon>
        <taxon>Solanum</taxon>
    </lineage>
</organism>
<feature type="region of interest" description="Disordered" evidence="4">
    <location>
        <begin position="136"/>
        <end position="170"/>
    </location>
</feature>
<dbReference type="AlphaFoldDB" id="A0ABD2UK13"/>
<reference evidence="5 6" key="1">
    <citation type="submission" date="2024-05" db="EMBL/GenBank/DDBJ databases">
        <title>De novo assembly of an allotetraploid wild potato.</title>
        <authorList>
            <person name="Hosaka A.J."/>
        </authorList>
    </citation>
    <scope>NUCLEOTIDE SEQUENCE [LARGE SCALE GENOMIC DNA]</scope>
    <source>
        <tissue evidence="5">Young leaves</tissue>
    </source>
</reference>
<feature type="compositionally biased region" description="Basic and acidic residues" evidence="4">
    <location>
        <begin position="136"/>
        <end position="149"/>
    </location>
</feature>